<reference evidence="2" key="1">
    <citation type="submission" date="2018-08" db="EMBL/GenBank/DDBJ databases">
        <authorList>
            <person name="Rodrigo-Torres L."/>
            <person name="Arahal R. D."/>
            <person name="Lucena T."/>
        </authorList>
    </citation>
    <scope>NUCLEOTIDE SEQUENCE [LARGE SCALE GENOMIC DNA]</scope>
    <source>
        <strain evidence="2">CECT 7235</strain>
    </source>
</reference>
<protein>
    <submittedName>
        <fullName evidence="1">Uncharacterized protein</fullName>
    </submittedName>
</protein>
<sequence length="56" mass="6310">MKPRDYIVTRAGWVAGVFRQASSVVRLTPEEAAYENVRPKPIRNPARTRRKAKGAS</sequence>
<accession>A0A3B0N0Q6</accession>
<dbReference type="RefSeq" id="WP_183073558.1">
    <property type="nucleotide sequence ID" value="NZ_UIHC01000060.1"/>
</dbReference>
<proteinExistence type="predicted"/>
<organism evidence="1 2">
    <name type="scientific">Roseinatronobacter ekhonensis</name>
    <dbReference type="NCBI Taxonomy" id="254356"/>
    <lineage>
        <taxon>Bacteria</taxon>
        <taxon>Pseudomonadati</taxon>
        <taxon>Pseudomonadota</taxon>
        <taxon>Alphaproteobacteria</taxon>
        <taxon>Rhodobacterales</taxon>
        <taxon>Paracoccaceae</taxon>
        <taxon>Roseinatronobacter</taxon>
    </lineage>
</organism>
<dbReference type="EMBL" id="UIHC01000060">
    <property type="protein sequence ID" value="SUZ33616.1"/>
    <property type="molecule type" value="Genomic_DNA"/>
</dbReference>
<evidence type="ECO:0000313" key="2">
    <source>
        <dbReference type="Proteomes" id="UP000272908"/>
    </source>
</evidence>
<dbReference type="Proteomes" id="UP000272908">
    <property type="component" value="Unassembled WGS sequence"/>
</dbReference>
<dbReference type="AlphaFoldDB" id="A0A3B0N0Q6"/>
<keyword evidence="2" id="KW-1185">Reference proteome</keyword>
<gene>
    <name evidence="1" type="ORF">ROE7235_03389</name>
</gene>
<name>A0A3B0N0Q6_9RHOB</name>
<evidence type="ECO:0000313" key="1">
    <source>
        <dbReference type="EMBL" id="SUZ33616.1"/>
    </source>
</evidence>